<keyword evidence="2 6" id="KW-0812">Transmembrane</keyword>
<evidence type="ECO:0000256" key="6">
    <source>
        <dbReference type="SAM" id="Phobius"/>
    </source>
</evidence>
<dbReference type="Proteomes" id="UP000355283">
    <property type="component" value="Unassembled WGS sequence"/>
</dbReference>
<evidence type="ECO:0000256" key="1">
    <source>
        <dbReference type="ARBA" id="ARBA00004141"/>
    </source>
</evidence>
<dbReference type="InterPro" id="IPR011547">
    <property type="entry name" value="SLC26A/SulP_dom"/>
</dbReference>
<dbReference type="GO" id="GO:0055085">
    <property type="term" value="P:transmembrane transport"/>
    <property type="evidence" value="ECO:0007669"/>
    <property type="project" value="InterPro"/>
</dbReference>
<evidence type="ECO:0000313" key="8">
    <source>
        <dbReference type="EMBL" id="TFJ86539.1"/>
    </source>
</evidence>
<keyword evidence="9" id="KW-1185">Reference proteome</keyword>
<dbReference type="InterPro" id="IPR002645">
    <property type="entry name" value="STAS_dom"/>
</dbReference>
<evidence type="ECO:0000256" key="4">
    <source>
        <dbReference type="ARBA" id="ARBA00023136"/>
    </source>
</evidence>
<feature type="transmembrane region" description="Helical" evidence="6">
    <location>
        <begin position="382"/>
        <end position="414"/>
    </location>
</feature>
<dbReference type="InterPro" id="IPR036513">
    <property type="entry name" value="STAS_dom_sf"/>
</dbReference>
<accession>A0A4D9DD87</accession>
<reference evidence="8 9" key="1">
    <citation type="submission" date="2019-01" db="EMBL/GenBank/DDBJ databases">
        <title>Nuclear Genome Assembly of the Microalgal Biofuel strain Nannochloropsis salina CCMP1776.</title>
        <authorList>
            <person name="Hovde B."/>
        </authorList>
    </citation>
    <scope>NUCLEOTIDE SEQUENCE [LARGE SCALE GENOMIC DNA]</scope>
    <source>
        <strain evidence="8 9">CCMP1776</strain>
    </source>
</reference>
<sequence length="805" mass="84883">MTQQSVASSSGASGPPSSLQTRRSAVSFISEAGEEKASLLPTKATFPRSRTLPLHALWQHRSGSETDETNDDEYDPCLLDTEEEGGDAGFLMCPEAEDYGIAALRQQPSVFPLPSEELPTTITPAQRKPLLHIPYLPWMRYKGYFKKNFGKDLMAGIVVSVVAIPQGLAYAVLASLPAQMGLYTSCIPPLVYGFLGTSRHLSAGPVALVSMFIPQIAVSLHMSEDSNLRVIVAAAACVVSGLLLLVVGVFRMGSLVKFISSPVLAGFTTAAAVVIGVDQLQHLVGYPFSKDSKYNWDMVNDLIANVGETNPLTLLIGGSTVLFLVGVRQVSRKHKKVKWLKVLSVTSTLIAVVCATTAAFLFSHHGYLLPLVGHVPAGLPHFLVPSAAITDLASVGSLVVACMPVTCLAFMSSWSLARNYAVKSGQTDLDANQEAVAIGAANFVAGFFLCFPSSGSFGRTSLNAQNGARSPLSNVSASLAVFLVLVCLTPYLYYLPMCCLGAIIQVSLISLFDLKPFKRAYKISMPDFVVTMTTFLFTALVNIEVGLVTGVLVSIAVLLQELSEIHTSTLVPVASSGGGYMVRSQSVDPVHLLEESQDIKVVRLTASLFFGNNEEMKTEFEGLLSAGGDDGQGEGLGLGGGHPPRAIVIDASGVSHLDLSGVEAVEHLQKLALEKGVKLAFVNAKGVFRDRLRASKLWEKVGGEAYDSMSVDEVVTHLVMEMGMQPFPPGGGQQALASSGLRPHQGKGNGQSASYRPAGEPPLISGAPHQGPGKAIGTGHGRGGEATGGAKPTGEGAKAGKYGAV</sequence>
<feature type="transmembrane region" description="Helical" evidence="6">
    <location>
        <begin position="535"/>
        <end position="559"/>
    </location>
</feature>
<feature type="compositionally biased region" description="Gly residues" evidence="5">
    <location>
        <begin position="774"/>
        <end position="787"/>
    </location>
</feature>
<feature type="transmembrane region" description="Helical" evidence="6">
    <location>
        <begin position="435"/>
        <end position="454"/>
    </location>
</feature>
<dbReference type="GO" id="GO:0016020">
    <property type="term" value="C:membrane"/>
    <property type="evidence" value="ECO:0007669"/>
    <property type="project" value="UniProtKB-SubCell"/>
</dbReference>
<dbReference type="PROSITE" id="PS50801">
    <property type="entry name" value="STAS"/>
    <property type="match status" value="1"/>
</dbReference>
<feature type="region of interest" description="Disordered" evidence="5">
    <location>
        <begin position="1"/>
        <end position="27"/>
    </location>
</feature>
<evidence type="ECO:0000256" key="2">
    <source>
        <dbReference type="ARBA" id="ARBA00022692"/>
    </source>
</evidence>
<dbReference type="EMBL" id="SDOX01000008">
    <property type="protein sequence ID" value="TFJ86539.1"/>
    <property type="molecule type" value="Genomic_DNA"/>
</dbReference>
<keyword evidence="3 6" id="KW-1133">Transmembrane helix</keyword>
<organism evidence="8 9">
    <name type="scientific">Nannochloropsis salina CCMP1776</name>
    <dbReference type="NCBI Taxonomy" id="1027361"/>
    <lineage>
        <taxon>Eukaryota</taxon>
        <taxon>Sar</taxon>
        <taxon>Stramenopiles</taxon>
        <taxon>Ochrophyta</taxon>
        <taxon>Eustigmatophyceae</taxon>
        <taxon>Eustigmatales</taxon>
        <taxon>Monodopsidaceae</taxon>
        <taxon>Microchloropsis</taxon>
        <taxon>Microchloropsis salina</taxon>
    </lineage>
</organism>
<feature type="region of interest" description="Disordered" evidence="5">
    <location>
        <begin position="727"/>
        <end position="805"/>
    </location>
</feature>
<dbReference type="Pfam" id="PF00916">
    <property type="entry name" value="Sulfate_transp"/>
    <property type="match status" value="1"/>
</dbReference>
<comment type="caution">
    <text evidence="8">The sequence shown here is derived from an EMBL/GenBank/DDBJ whole genome shotgun (WGS) entry which is preliminary data.</text>
</comment>
<evidence type="ECO:0000256" key="3">
    <source>
        <dbReference type="ARBA" id="ARBA00022989"/>
    </source>
</evidence>
<dbReference type="PANTHER" id="PTHR11814">
    <property type="entry name" value="SULFATE TRANSPORTER"/>
    <property type="match status" value="1"/>
</dbReference>
<feature type="transmembrane region" description="Helical" evidence="6">
    <location>
        <begin position="228"/>
        <end position="250"/>
    </location>
</feature>
<feature type="transmembrane region" description="Helical" evidence="6">
    <location>
        <begin position="491"/>
        <end position="514"/>
    </location>
</feature>
<feature type="transmembrane region" description="Helical" evidence="6">
    <location>
        <begin position="153"/>
        <end position="172"/>
    </location>
</feature>
<evidence type="ECO:0000256" key="5">
    <source>
        <dbReference type="SAM" id="MobiDB-lite"/>
    </source>
</evidence>
<dbReference type="OrthoDB" id="288203at2759"/>
<comment type="subcellular location">
    <subcellularLocation>
        <location evidence="1">Membrane</location>
        <topology evidence="1">Multi-pass membrane protein</topology>
    </subcellularLocation>
</comment>
<dbReference type="Pfam" id="PF01740">
    <property type="entry name" value="STAS"/>
    <property type="match status" value="1"/>
</dbReference>
<dbReference type="InterPro" id="IPR001902">
    <property type="entry name" value="SLC26A/SulP_fam"/>
</dbReference>
<feature type="transmembrane region" description="Helical" evidence="6">
    <location>
        <begin position="339"/>
        <end position="362"/>
    </location>
</feature>
<evidence type="ECO:0000259" key="7">
    <source>
        <dbReference type="PROSITE" id="PS50801"/>
    </source>
</evidence>
<feature type="domain" description="STAS" evidence="7">
    <location>
        <begin position="593"/>
        <end position="718"/>
    </location>
</feature>
<evidence type="ECO:0000313" key="9">
    <source>
        <dbReference type="Proteomes" id="UP000355283"/>
    </source>
</evidence>
<dbReference type="Gene3D" id="3.30.750.24">
    <property type="entry name" value="STAS domain"/>
    <property type="match status" value="1"/>
</dbReference>
<name>A0A4D9DD87_9STRA</name>
<keyword evidence="4 6" id="KW-0472">Membrane</keyword>
<feature type="transmembrane region" description="Helical" evidence="6">
    <location>
        <begin position="302"/>
        <end position="327"/>
    </location>
</feature>
<feature type="transmembrane region" description="Helical" evidence="6">
    <location>
        <begin position="262"/>
        <end position="282"/>
    </location>
</feature>
<dbReference type="SUPFAM" id="SSF52091">
    <property type="entry name" value="SpoIIaa-like"/>
    <property type="match status" value="1"/>
</dbReference>
<dbReference type="AlphaFoldDB" id="A0A4D9DD87"/>
<protein>
    <recommendedName>
        <fullName evidence="7">STAS domain-containing protein</fullName>
    </recommendedName>
</protein>
<feature type="compositionally biased region" description="Low complexity" evidence="5">
    <location>
        <begin position="7"/>
        <end position="18"/>
    </location>
</feature>
<gene>
    <name evidence="8" type="ORF">NSK_002196</name>
</gene>
<dbReference type="CDD" id="cd07042">
    <property type="entry name" value="STAS_SulP_like_sulfate_transporter"/>
    <property type="match status" value="1"/>
</dbReference>
<proteinExistence type="predicted"/>
<dbReference type="NCBIfam" id="TIGR00815">
    <property type="entry name" value="sulP"/>
    <property type="match status" value="1"/>
</dbReference>